<evidence type="ECO:0000313" key="3">
    <source>
        <dbReference type="Proteomes" id="UP001280121"/>
    </source>
</evidence>
<accession>A0AAD9XMD5</accession>
<evidence type="ECO:0000313" key="2">
    <source>
        <dbReference type="EMBL" id="KAK2662224.1"/>
    </source>
</evidence>
<dbReference type="EMBL" id="JANJYI010000001">
    <property type="protein sequence ID" value="KAK2662224.1"/>
    <property type="molecule type" value="Genomic_DNA"/>
</dbReference>
<keyword evidence="3" id="KW-1185">Reference proteome</keyword>
<reference evidence="2" key="1">
    <citation type="journal article" date="2023" name="Plant J.">
        <title>Genome sequences and population genomics provide insights into the demographic history, inbreeding, and mutation load of two 'living fossil' tree species of Dipteronia.</title>
        <authorList>
            <person name="Feng Y."/>
            <person name="Comes H.P."/>
            <person name="Chen J."/>
            <person name="Zhu S."/>
            <person name="Lu R."/>
            <person name="Zhang X."/>
            <person name="Li P."/>
            <person name="Qiu J."/>
            <person name="Olsen K.M."/>
            <person name="Qiu Y."/>
        </authorList>
    </citation>
    <scope>NUCLEOTIDE SEQUENCE</scope>
    <source>
        <strain evidence="2">KIB01</strain>
    </source>
</reference>
<dbReference type="Proteomes" id="UP001280121">
    <property type="component" value="Unassembled WGS sequence"/>
</dbReference>
<feature type="region of interest" description="Disordered" evidence="1">
    <location>
        <begin position="20"/>
        <end position="80"/>
    </location>
</feature>
<protein>
    <submittedName>
        <fullName evidence="2">Uncharacterized protein</fullName>
    </submittedName>
</protein>
<gene>
    <name evidence="2" type="ORF">Ddye_000798</name>
</gene>
<dbReference type="PANTHER" id="PTHR38386">
    <property type="entry name" value="OS05G0426900 PROTEIN"/>
    <property type="match status" value="1"/>
</dbReference>
<name>A0AAD9XMD5_9ROSI</name>
<sequence>MNGYSRMKIIGTTKSRSLDFSDLVSFPQSQTSTSKTTQNPKTKVQEPNNQIKKPATKQQQEEEEEDHHQQGNVGDNGFYSLSRTRSVSSASAVKRALSMRRSSSVSERYCRIHDQSLAFAPSPIDDHEDQDVKKKKKKHNTCNKILKACKKLFR</sequence>
<feature type="compositionally biased region" description="Low complexity" evidence="1">
    <location>
        <begin position="27"/>
        <end position="42"/>
    </location>
</feature>
<organism evidence="2 3">
    <name type="scientific">Dipteronia dyeriana</name>
    <dbReference type="NCBI Taxonomy" id="168575"/>
    <lineage>
        <taxon>Eukaryota</taxon>
        <taxon>Viridiplantae</taxon>
        <taxon>Streptophyta</taxon>
        <taxon>Embryophyta</taxon>
        <taxon>Tracheophyta</taxon>
        <taxon>Spermatophyta</taxon>
        <taxon>Magnoliopsida</taxon>
        <taxon>eudicotyledons</taxon>
        <taxon>Gunneridae</taxon>
        <taxon>Pentapetalae</taxon>
        <taxon>rosids</taxon>
        <taxon>malvids</taxon>
        <taxon>Sapindales</taxon>
        <taxon>Sapindaceae</taxon>
        <taxon>Hippocastanoideae</taxon>
        <taxon>Acereae</taxon>
        <taxon>Dipteronia</taxon>
    </lineage>
</organism>
<comment type="caution">
    <text evidence="2">The sequence shown here is derived from an EMBL/GenBank/DDBJ whole genome shotgun (WGS) entry which is preliminary data.</text>
</comment>
<dbReference type="PANTHER" id="PTHR38386:SF6">
    <property type="entry name" value="OS05G0426900 PROTEIN"/>
    <property type="match status" value="1"/>
</dbReference>
<dbReference type="AlphaFoldDB" id="A0AAD9XMD5"/>
<proteinExistence type="predicted"/>
<evidence type="ECO:0000256" key="1">
    <source>
        <dbReference type="SAM" id="MobiDB-lite"/>
    </source>
</evidence>